<dbReference type="RefSeq" id="WP_329773787.1">
    <property type="nucleotide sequence ID" value="NZ_JAYDYW010000002.1"/>
</dbReference>
<evidence type="ECO:0000259" key="1">
    <source>
        <dbReference type="Pfam" id="PF06445"/>
    </source>
</evidence>
<feature type="domain" description="GyrI-like small molecule binding" evidence="1">
    <location>
        <begin position="99"/>
        <end position="213"/>
    </location>
</feature>
<dbReference type="Gene3D" id="3.20.80.10">
    <property type="entry name" value="Regulatory factor, effector binding domain"/>
    <property type="match status" value="1"/>
</dbReference>
<organism evidence="2 3">
    <name type="scientific">Agarivorans aestuarii</name>
    <dbReference type="NCBI Taxonomy" id="1563703"/>
    <lineage>
        <taxon>Bacteria</taxon>
        <taxon>Pseudomonadati</taxon>
        <taxon>Pseudomonadota</taxon>
        <taxon>Gammaproteobacteria</taxon>
        <taxon>Alteromonadales</taxon>
        <taxon>Alteromonadaceae</taxon>
        <taxon>Agarivorans</taxon>
    </lineage>
</organism>
<dbReference type="InterPro" id="IPR011256">
    <property type="entry name" value="Reg_factor_effector_dom_sf"/>
</dbReference>
<sequence>MAKDSHYSADFKHEWRKHEKALYLAKTKPQMVEVPAFKFITVKAGYEAFSECVAALYSLAYGLKMNLKKMANVPAGYTDYTVYPLEGLWDINEQAKKSFTGTINKDDLVYTLMIRQPDFIDESLFNEIKALVEVKKPSPRLSSVSFETLSEGPCIQMLHLGPFEDEPLSFSQMKNFAENEGLNRISKMHREIYLTDARRVSPEKYKTVLRFQVEPKAIA</sequence>
<accession>A0ABU7FZJ2</accession>
<dbReference type="InterPro" id="IPR008319">
    <property type="entry name" value="GyrI-like_CCH_Lin2189-like"/>
</dbReference>
<dbReference type="PIRSF" id="PIRSF031644">
    <property type="entry name" value="UCP031644"/>
    <property type="match status" value="1"/>
</dbReference>
<proteinExistence type="predicted"/>
<reference evidence="3" key="1">
    <citation type="submission" date="2023-07" db="EMBL/GenBank/DDBJ databases">
        <title>Draft genome sequence of Agarivorans aestuarii strain ZMCS4, a CAZymes producing bacteria isolated from the marine brown algae Clodostephus spongiosus.</title>
        <authorList>
            <person name="Lorente B."/>
            <person name="Cabral C."/>
            <person name="Frias J."/>
            <person name="Faria J."/>
            <person name="Toubarro D."/>
        </authorList>
    </citation>
    <scope>NUCLEOTIDE SEQUENCE [LARGE SCALE GENOMIC DNA]</scope>
    <source>
        <strain evidence="3">ZMCS4</strain>
    </source>
</reference>
<dbReference type="SUPFAM" id="SSF55136">
    <property type="entry name" value="Probable bacterial effector-binding domain"/>
    <property type="match status" value="1"/>
</dbReference>
<protein>
    <submittedName>
        <fullName evidence="2">GyrI-like domain-containing protein</fullName>
    </submittedName>
</protein>
<comment type="caution">
    <text evidence="2">The sequence shown here is derived from an EMBL/GenBank/DDBJ whole genome shotgun (WGS) entry which is preliminary data.</text>
</comment>
<dbReference type="Pfam" id="PF06445">
    <property type="entry name" value="GyrI-like"/>
    <property type="match status" value="1"/>
</dbReference>
<evidence type="ECO:0000313" key="3">
    <source>
        <dbReference type="Proteomes" id="UP001310248"/>
    </source>
</evidence>
<evidence type="ECO:0000313" key="2">
    <source>
        <dbReference type="EMBL" id="MEE1672437.1"/>
    </source>
</evidence>
<name>A0ABU7FZJ2_9ALTE</name>
<keyword evidence="3" id="KW-1185">Reference proteome</keyword>
<dbReference type="Proteomes" id="UP001310248">
    <property type="component" value="Unassembled WGS sequence"/>
</dbReference>
<gene>
    <name evidence="2" type="ORF">SNR37_001758</name>
</gene>
<dbReference type="EMBL" id="JAYDYW010000002">
    <property type="protein sequence ID" value="MEE1672437.1"/>
    <property type="molecule type" value="Genomic_DNA"/>
</dbReference>
<dbReference type="InterPro" id="IPR029442">
    <property type="entry name" value="GyrI-like"/>
</dbReference>